<keyword evidence="2" id="KW-1185">Reference proteome</keyword>
<gene>
    <name evidence="1" type="ORF">E5336_00760</name>
</gene>
<reference evidence="1" key="1">
    <citation type="submission" date="2019-04" db="EMBL/GenBank/DDBJ databases">
        <title>Microbes associate with the intestines of laboratory mice.</title>
        <authorList>
            <person name="Navarre W."/>
            <person name="Wong E."/>
            <person name="Huang K."/>
            <person name="Tropini C."/>
            <person name="Ng K."/>
            <person name="Yu B."/>
        </authorList>
    </citation>
    <scope>NUCLEOTIDE SEQUENCE</scope>
    <source>
        <strain evidence="1">NM09_H32</strain>
    </source>
</reference>
<protein>
    <submittedName>
        <fullName evidence="1">Rrf2 family transcriptional regulator</fullName>
    </submittedName>
</protein>
<accession>A0AC61RC69</accession>
<dbReference type="EMBL" id="SRYG01000001">
    <property type="protein sequence ID" value="TGY67335.1"/>
    <property type="molecule type" value="Genomic_DNA"/>
</dbReference>
<name>A0AC61RC69_9FIRM</name>
<proteinExistence type="predicted"/>
<sequence>MQISSRFTIAVHMLIAMDVFQNDRKVTSDFLSQSIHVNPVVIRRLLSKMKKAGLIDVQRGSGGATIAKPLDSITLYDVYETVESVDENGLFHFHEDPSRQCPVGRNIHFVLDPKLDAAQTALETELKKTTLQDVVADTKQWIAKESSQS</sequence>
<evidence type="ECO:0000313" key="2">
    <source>
        <dbReference type="Proteomes" id="UP000308836"/>
    </source>
</evidence>
<dbReference type="Proteomes" id="UP000308836">
    <property type="component" value="Unassembled WGS sequence"/>
</dbReference>
<comment type="caution">
    <text evidence="1">The sequence shown here is derived from an EMBL/GenBank/DDBJ whole genome shotgun (WGS) entry which is preliminary data.</text>
</comment>
<evidence type="ECO:0000313" key="1">
    <source>
        <dbReference type="EMBL" id="TGY67335.1"/>
    </source>
</evidence>
<organism evidence="1 2">
    <name type="scientific">Dubosiella muris</name>
    <dbReference type="NCBI Taxonomy" id="3038133"/>
    <lineage>
        <taxon>Bacteria</taxon>
        <taxon>Bacillati</taxon>
        <taxon>Bacillota</taxon>
        <taxon>Erysipelotrichia</taxon>
        <taxon>Erysipelotrichales</taxon>
        <taxon>Erysipelotrichaceae</taxon>
        <taxon>Dubosiella</taxon>
    </lineage>
</organism>